<reference evidence="3 4" key="1">
    <citation type="submission" date="2018-04" db="EMBL/GenBank/DDBJ databases">
        <title>Novel Campyloabacter and Helicobacter Species and Strains.</title>
        <authorList>
            <person name="Mannion A.J."/>
            <person name="Shen Z."/>
            <person name="Fox J.G."/>
        </authorList>
    </citation>
    <scope>NUCLEOTIDE SEQUENCE [LARGE SCALE GENOMIC DNA]</scope>
    <source>
        <strain evidence="3 4">ATCC 700242</strain>
    </source>
</reference>
<accession>A0A3D8IUR9</accession>
<dbReference type="GO" id="GO:0004077">
    <property type="term" value="F:biotin--[biotin carboxyl-carrier protein] ligase activity"/>
    <property type="evidence" value="ECO:0007669"/>
    <property type="project" value="InterPro"/>
</dbReference>
<dbReference type="Gene3D" id="3.30.930.10">
    <property type="entry name" value="Bira Bifunctional Protein, Domain 2"/>
    <property type="match status" value="1"/>
</dbReference>
<name>A0A3D8IUR9_9HELI</name>
<evidence type="ECO:0000259" key="2">
    <source>
        <dbReference type="PROSITE" id="PS51733"/>
    </source>
</evidence>
<dbReference type="InterPro" id="IPR045864">
    <property type="entry name" value="aa-tRNA-synth_II/BPL/LPL"/>
</dbReference>
<evidence type="ECO:0000313" key="3">
    <source>
        <dbReference type="EMBL" id="RDU68716.1"/>
    </source>
</evidence>
<dbReference type="InterPro" id="IPR004408">
    <property type="entry name" value="Biotin_CoA_COase_ligase"/>
</dbReference>
<dbReference type="GO" id="GO:0005737">
    <property type="term" value="C:cytoplasm"/>
    <property type="evidence" value="ECO:0007669"/>
    <property type="project" value="TreeGrafter"/>
</dbReference>
<dbReference type="InterPro" id="IPR004143">
    <property type="entry name" value="BPL_LPL_catalytic"/>
</dbReference>
<dbReference type="PANTHER" id="PTHR12835">
    <property type="entry name" value="BIOTIN PROTEIN LIGASE"/>
    <property type="match status" value="1"/>
</dbReference>
<protein>
    <submittedName>
        <fullName evidence="3">Biotin--[acetyl-CoA-carboxylase] ligase</fullName>
    </submittedName>
</protein>
<dbReference type="Pfam" id="PF03099">
    <property type="entry name" value="BPL_LplA_LipB"/>
    <property type="match status" value="1"/>
</dbReference>
<dbReference type="OrthoDB" id="9807064at2"/>
<dbReference type="PANTHER" id="PTHR12835:SF5">
    <property type="entry name" value="BIOTIN--PROTEIN LIGASE"/>
    <property type="match status" value="1"/>
</dbReference>
<dbReference type="SUPFAM" id="SSF55681">
    <property type="entry name" value="Class II aaRS and biotin synthetases"/>
    <property type="match status" value="1"/>
</dbReference>
<keyword evidence="4" id="KW-1185">Reference proteome</keyword>
<dbReference type="EMBL" id="NXLU01000007">
    <property type="protein sequence ID" value="RDU68716.1"/>
    <property type="molecule type" value="Genomic_DNA"/>
</dbReference>
<comment type="caution">
    <text evidence="3">The sequence shown here is derived from an EMBL/GenBank/DDBJ whole genome shotgun (WGS) entry which is preliminary data.</text>
</comment>
<dbReference type="NCBIfam" id="TIGR00121">
    <property type="entry name" value="birA_ligase"/>
    <property type="match status" value="1"/>
</dbReference>
<feature type="domain" description="BPL/LPL catalytic" evidence="2">
    <location>
        <begin position="3"/>
        <end position="191"/>
    </location>
</feature>
<organism evidence="3 4">
    <name type="scientific">Helicobacter cholecystus</name>
    <dbReference type="NCBI Taxonomy" id="45498"/>
    <lineage>
        <taxon>Bacteria</taxon>
        <taxon>Pseudomonadati</taxon>
        <taxon>Campylobacterota</taxon>
        <taxon>Epsilonproteobacteria</taxon>
        <taxon>Campylobacterales</taxon>
        <taxon>Helicobacteraceae</taxon>
        <taxon>Helicobacter</taxon>
    </lineage>
</organism>
<dbReference type="Proteomes" id="UP000257067">
    <property type="component" value="Unassembled WGS sequence"/>
</dbReference>
<gene>
    <name evidence="3" type="ORF">CQA62_05715</name>
</gene>
<dbReference type="NCBIfam" id="NF006294">
    <property type="entry name" value="PRK08477.1"/>
    <property type="match status" value="1"/>
</dbReference>
<dbReference type="AlphaFoldDB" id="A0A3D8IUR9"/>
<sequence length="222" mass="25953">MGGWRGVLLRFFVFEEIHSTQDYALTLLKSEHPPKLPICVMANSQTQGRGSRGNAWDRVERALLFSFAFKKKDLPKDLPIQSLSLYLGEVMEEFLLDKGSKSIWLKWPNDLYIREKKIGGILTQCVGENCICGIGINLESQTYAQLDLHILETQKQPFVQEFLEFLFSFPTWKEIFSKYKLKFHKNFSYYFHHHNQKISFRDAVLCEDGAIMIDNQKIYSLR</sequence>
<evidence type="ECO:0000313" key="4">
    <source>
        <dbReference type="Proteomes" id="UP000257067"/>
    </source>
</evidence>
<proteinExistence type="predicted"/>
<evidence type="ECO:0000256" key="1">
    <source>
        <dbReference type="ARBA" id="ARBA00022598"/>
    </source>
</evidence>
<keyword evidence="1 3" id="KW-0436">Ligase</keyword>
<dbReference type="PROSITE" id="PS51733">
    <property type="entry name" value="BPL_LPL_CATALYTIC"/>
    <property type="match status" value="1"/>
</dbReference>